<gene>
    <name evidence="5" type="ORF">JFN91_06780</name>
</gene>
<evidence type="ECO:0000256" key="3">
    <source>
        <dbReference type="ARBA" id="ARBA00022729"/>
    </source>
</evidence>
<keyword evidence="6" id="KW-1185">Reference proteome</keyword>
<feature type="signal peptide" evidence="4">
    <location>
        <begin position="1"/>
        <end position="22"/>
    </location>
</feature>
<proteinExistence type="predicted"/>
<evidence type="ECO:0000313" key="6">
    <source>
        <dbReference type="Proteomes" id="UP000614714"/>
    </source>
</evidence>
<dbReference type="Proteomes" id="UP000614714">
    <property type="component" value="Unassembled WGS sequence"/>
</dbReference>
<name>A0ABS0YDB5_9BACT</name>
<sequence>MSVQKKLAVMVMCIFMGGQAFASELVHTPVNPSFVGGNAFNGAYLLNSAAMQNDHKEKAAALTPLEQFDESLQRSLLYAVTSKLTKDMYGEDGFKPGHYSYAGMDVDVTGGVDSFTITIIDTVNGGTTTVTVPNF</sequence>
<organism evidence="5 6">
    <name type="scientific">Geomonas anaerohicana</name>
    <dbReference type="NCBI Taxonomy" id="2798583"/>
    <lineage>
        <taxon>Bacteria</taxon>
        <taxon>Pseudomonadati</taxon>
        <taxon>Thermodesulfobacteriota</taxon>
        <taxon>Desulfuromonadia</taxon>
        <taxon>Geobacterales</taxon>
        <taxon>Geobacteraceae</taxon>
        <taxon>Geomonas</taxon>
    </lineage>
</organism>
<feature type="chain" id="PRO_5046423879" description="Curli production assembly/transport component CsgF" evidence="4">
    <location>
        <begin position="23"/>
        <end position="135"/>
    </location>
</feature>
<accession>A0ABS0YDB5</accession>
<dbReference type="RefSeq" id="WP_199388459.1">
    <property type="nucleotide sequence ID" value="NZ_JAEMHL010000003.1"/>
</dbReference>
<evidence type="ECO:0000313" key="5">
    <source>
        <dbReference type="EMBL" id="MBJ6749914.1"/>
    </source>
</evidence>
<dbReference type="InterPro" id="IPR018893">
    <property type="entry name" value="T8SS_CsgF"/>
</dbReference>
<evidence type="ECO:0000256" key="4">
    <source>
        <dbReference type="SAM" id="SignalP"/>
    </source>
</evidence>
<evidence type="ECO:0000256" key="2">
    <source>
        <dbReference type="ARBA" id="ARBA00014031"/>
    </source>
</evidence>
<dbReference type="EMBL" id="JAEMHL010000003">
    <property type="protein sequence ID" value="MBJ6749914.1"/>
    <property type="molecule type" value="Genomic_DNA"/>
</dbReference>
<reference evidence="5 6" key="1">
    <citation type="submission" date="2020-12" db="EMBL/GenBank/DDBJ databases">
        <title>Geomonas sp. Red421, isolated from paddy soil.</title>
        <authorList>
            <person name="Xu Z."/>
            <person name="Zhang Z."/>
            <person name="Masuda Y."/>
            <person name="Itoh H."/>
            <person name="Senoo K."/>
        </authorList>
    </citation>
    <scope>NUCLEOTIDE SEQUENCE [LARGE SCALE GENOMIC DNA]</scope>
    <source>
        <strain evidence="5 6">Red421</strain>
    </source>
</reference>
<comment type="caution">
    <text evidence="5">The sequence shown here is derived from an EMBL/GenBank/DDBJ whole genome shotgun (WGS) entry which is preliminary data.</text>
</comment>
<evidence type="ECO:0000256" key="1">
    <source>
        <dbReference type="ARBA" id="ARBA00003989"/>
    </source>
</evidence>
<dbReference type="Pfam" id="PF10614">
    <property type="entry name" value="CsgF"/>
    <property type="match status" value="1"/>
</dbReference>
<protein>
    <recommendedName>
        <fullName evidence="2">Curli production assembly/transport component CsgF</fullName>
    </recommendedName>
</protein>
<comment type="function">
    <text evidence="1">May be involved in the biogenesis of curli organelles.</text>
</comment>
<keyword evidence="3 4" id="KW-0732">Signal</keyword>